<organism evidence="1 2">
    <name type="scientific">Acidocella aquatica</name>
    <dbReference type="NCBI Taxonomy" id="1922313"/>
    <lineage>
        <taxon>Bacteria</taxon>
        <taxon>Pseudomonadati</taxon>
        <taxon>Pseudomonadota</taxon>
        <taxon>Alphaproteobacteria</taxon>
        <taxon>Acetobacterales</taxon>
        <taxon>Acidocellaceae</taxon>
        <taxon>Acidocella</taxon>
    </lineage>
</organism>
<dbReference type="EMBL" id="BSOS01000068">
    <property type="protein sequence ID" value="GLR67843.1"/>
    <property type="molecule type" value="Genomic_DNA"/>
</dbReference>
<proteinExistence type="predicted"/>
<gene>
    <name evidence="1" type="ORF">GCM10010909_25240</name>
</gene>
<comment type="caution">
    <text evidence="1">The sequence shown here is derived from an EMBL/GenBank/DDBJ whole genome shotgun (WGS) entry which is preliminary data.</text>
</comment>
<evidence type="ECO:0000313" key="1">
    <source>
        <dbReference type="EMBL" id="GLR67843.1"/>
    </source>
</evidence>
<reference evidence="2" key="1">
    <citation type="journal article" date="2019" name="Int. J. Syst. Evol. Microbiol.">
        <title>The Global Catalogue of Microorganisms (GCM) 10K type strain sequencing project: providing services to taxonomists for standard genome sequencing and annotation.</title>
        <authorList>
            <consortium name="The Broad Institute Genomics Platform"/>
            <consortium name="The Broad Institute Genome Sequencing Center for Infectious Disease"/>
            <person name="Wu L."/>
            <person name="Ma J."/>
        </authorList>
    </citation>
    <scope>NUCLEOTIDE SEQUENCE [LARGE SCALE GENOMIC DNA]</scope>
    <source>
        <strain evidence="2">NBRC 112502</strain>
    </source>
</reference>
<accession>A0ABQ6A956</accession>
<keyword evidence="2" id="KW-1185">Reference proteome</keyword>
<evidence type="ECO:0000313" key="2">
    <source>
        <dbReference type="Proteomes" id="UP001156641"/>
    </source>
</evidence>
<dbReference type="RefSeq" id="WP_284258623.1">
    <property type="nucleotide sequence ID" value="NZ_BSOS01000068.1"/>
</dbReference>
<sequence>MPTVYETKAIRKTFVWARSNVQTNLLKSFERGYLAPSPESVDRAITEITAELSLSGWEVRGILRLEGSEYYWNHEGRSQTHDGVVKSYSAAYTAGVVVMCQRAIEITEEELEGRKKAPEYHQAAAAAANTSGAAAAAEVRLELIEPFKKGVFSKVWMFDGQEYPDEDAARTAREKKAKAAERALIRA</sequence>
<protein>
    <submittedName>
        <fullName evidence="1">Uncharacterized protein</fullName>
    </submittedName>
</protein>
<dbReference type="Proteomes" id="UP001156641">
    <property type="component" value="Unassembled WGS sequence"/>
</dbReference>
<name>A0ABQ6A956_9PROT</name>